<evidence type="ECO:0000313" key="10">
    <source>
        <dbReference type="Ensembl" id="ENSCSAVP00000009422.1"/>
    </source>
</evidence>
<evidence type="ECO:0000256" key="3">
    <source>
        <dbReference type="ARBA" id="ARBA00022603"/>
    </source>
</evidence>
<evidence type="ECO:0000259" key="9">
    <source>
        <dbReference type="PROSITE" id="PS50867"/>
    </source>
</evidence>
<feature type="domain" description="Pre-SET" evidence="9">
    <location>
        <begin position="52"/>
        <end position="128"/>
    </location>
</feature>
<keyword evidence="3" id="KW-0489">Methyltransferase</keyword>
<dbReference type="InterPro" id="IPR007728">
    <property type="entry name" value="Pre-SET_dom"/>
</dbReference>
<keyword evidence="5" id="KW-0949">S-adenosyl-L-methionine</keyword>
<dbReference type="GeneTree" id="ENSGT00940000162663"/>
<dbReference type="PROSITE" id="PS50280">
    <property type="entry name" value="SET"/>
    <property type="match status" value="1"/>
</dbReference>
<dbReference type="PANTHER" id="PTHR46223:SF3">
    <property type="entry name" value="HISTONE-LYSINE N-METHYLTRANSFERASE SET-23"/>
    <property type="match status" value="1"/>
</dbReference>
<evidence type="ECO:0000256" key="7">
    <source>
        <dbReference type="ARBA" id="ARBA00022833"/>
    </source>
</evidence>
<feature type="domain" description="SET" evidence="8">
    <location>
        <begin position="131"/>
        <end position="233"/>
    </location>
</feature>
<dbReference type="HOGENOM" id="CLU_020840_3_3_1"/>
<sequence length="233" mass="25123">MDGFTDLAAGKEGAPILIEQIEAETLSKSGFKYTPVSVGRSNGPDPSLICYDGCACRIQSCVESVGSGSATACSCLSRFRVNYELSDAINSKVLVENKLTGRSTLPIFECNALCKCGDACRNREVQHGVKRQLQIFRTGSRGLGVKTLSGLHRGEFVCEYAGEVITEPEASSRAAQQKATDMNYVISVREHLGSGITATYVDPRTHGNVGRFINHSCDPNLLMLPVRVDSDIP</sequence>
<comment type="subcellular location">
    <subcellularLocation>
        <location evidence="1">Chromosome</location>
    </subcellularLocation>
</comment>
<evidence type="ECO:0000256" key="1">
    <source>
        <dbReference type="ARBA" id="ARBA00004286"/>
    </source>
</evidence>
<reference evidence="10" key="2">
    <citation type="submission" date="2025-08" db="UniProtKB">
        <authorList>
            <consortium name="Ensembl"/>
        </authorList>
    </citation>
    <scope>IDENTIFICATION</scope>
</reference>
<dbReference type="PANTHER" id="PTHR46223">
    <property type="entry name" value="HISTONE-LYSINE N-METHYLTRANSFERASE SUV39H"/>
    <property type="match status" value="1"/>
</dbReference>
<dbReference type="GO" id="GO:0042054">
    <property type="term" value="F:histone methyltransferase activity"/>
    <property type="evidence" value="ECO:0007669"/>
    <property type="project" value="InterPro"/>
</dbReference>
<evidence type="ECO:0000256" key="2">
    <source>
        <dbReference type="ARBA" id="ARBA00022454"/>
    </source>
</evidence>
<keyword evidence="7" id="KW-0862">Zinc</keyword>
<dbReference type="SMART" id="SM00317">
    <property type="entry name" value="SET"/>
    <property type="match status" value="1"/>
</dbReference>
<dbReference type="PROSITE" id="PS50867">
    <property type="entry name" value="PRE_SET"/>
    <property type="match status" value="1"/>
</dbReference>
<dbReference type="Pfam" id="PF05033">
    <property type="entry name" value="Pre-SET"/>
    <property type="match status" value="1"/>
</dbReference>
<evidence type="ECO:0008006" key="12">
    <source>
        <dbReference type="Google" id="ProtNLM"/>
    </source>
</evidence>
<dbReference type="GO" id="GO:0032259">
    <property type="term" value="P:methylation"/>
    <property type="evidence" value="ECO:0007669"/>
    <property type="project" value="UniProtKB-KW"/>
</dbReference>
<dbReference type="InParanoid" id="H2YVR1"/>
<dbReference type="Proteomes" id="UP000007875">
    <property type="component" value="Unassembled WGS sequence"/>
</dbReference>
<dbReference type="GO" id="GO:0005694">
    <property type="term" value="C:chromosome"/>
    <property type="evidence" value="ECO:0007669"/>
    <property type="project" value="UniProtKB-SubCell"/>
</dbReference>
<dbReference type="SUPFAM" id="SSF82199">
    <property type="entry name" value="SET domain"/>
    <property type="match status" value="1"/>
</dbReference>
<dbReference type="InterPro" id="IPR046341">
    <property type="entry name" value="SET_dom_sf"/>
</dbReference>
<dbReference type="AlphaFoldDB" id="H2YVR1"/>
<dbReference type="STRING" id="51511.ENSCSAVP00000009422"/>
<evidence type="ECO:0000256" key="4">
    <source>
        <dbReference type="ARBA" id="ARBA00022679"/>
    </source>
</evidence>
<reference evidence="10" key="3">
    <citation type="submission" date="2025-09" db="UniProtKB">
        <authorList>
            <consortium name="Ensembl"/>
        </authorList>
    </citation>
    <scope>IDENTIFICATION</scope>
</reference>
<dbReference type="GO" id="GO:0008270">
    <property type="term" value="F:zinc ion binding"/>
    <property type="evidence" value="ECO:0007669"/>
    <property type="project" value="InterPro"/>
</dbReference>
<keyword evidence="11" id="KW-1185">Reference proteome</keyword>
<proteinExistence type="predicted"/>
<dbReference type="Gene3D" id="2.170.270.10">
    <property type="entry name" value="SET domain"/>
    <property type="match status" value="1"/>
</dbReference>
<evidence type="ECO:0000313" key="11">
    <source>
        <dbReference type="Proteomes" id="UP000007875"/>
    </source>
</evidence>
<dbReference type="InterPro" id="IPR050973">
    <property type="entry name" value="H3K9_Histone-Lys_N-MTase"/>
</dbReference>
<dbReference type="OMA" id="QPPIVEC"/>
<organism evidence="10 11">
    <name type="scientific">Ciona savignyi</name>
    <name type="common">Pacific transparent sea squirt</name>
    <dbReference type="NCBI Taxonomy" id="51511"/>
    <lineage>
        <taxon>Eukaryota</taxon>
        <taxon>Metazoa</taxon>
        <taxon>Chordata</taxon>
        <taxon>Tunicata</taxon>
        <taxon>Ascidiacea</taxon>
        <taxon>Phlebobranchia</taxon>
        <taxon>Cionidae</taxon>
        <taxon>Ciona</taxon>
    </lineage>
</organism>
<dbReference type="InterPro" id="IPR001214">
    <property type="entry name" value="SET_dom"/>
</dbReference>
<keyword evidence="6" id="KW-0479">Metal-binding</keyword>
<protein>
    <recommendedName>
        <fullName evidence="12">SET domain-containing protein</fullName>
    </recommendedName>
</protein>
<evidence type="ECO:0000259" key="8">
    <source>
        <dbReference type="PROSITE" id="PS50280"/>
    </source>
</evidence>
<accession>H2YVR1</accession>
<keyword evidence="2" id="KW-0158">Chromosome</keyword>
<keyword evidence="4" id="KW-0808">Transferase</keyword>
<evidence type="ECO:0000256" key="6">
    <source>
        <dbReference type="ARBA" id="ARBA00022723"/>
    </source>
</evidence>
<dbReference type="GO" id="GO:0005634">
    <property type="term" value="C:nucleus"/>
    <property type="evidence" value="ECO:0007669"/>
    <property type="project" value="InterPro"/>
</dbReference>
<dbReference type="eggNOG" id="KOG1082">
    <property type="taxonomic scope" value="Eukaryota"/>
</dbReference>
<dbReference type="Ensembl" id="ENSCSAVT00000009539.1">
    <property type="protein sequence ID" value="ENSCSAVP00000009422.1"/>
    <property type="gene ID" value="ENSCSAVG00000005549.1"/>
</dbReference>
<dbReference type="Pfam" id="PF00856">
    <property type="entry name" value="SET"/>
    <property type="match status" value="1"/>
</dbReference>
<name>H2YVR1_CIOSA</name>
<evidence type="ECO:0000256" key="5">
    <source>
        <dbReference type="ARBA" id="ARBA00022691"/>
    </source>
</evidence>
<reference evidence="11" key="1">
    <citation type="submission" date="2003-08" db="EMBL/GenBank/DDBJ databases">
        <authorList>
            <person name="Birren B."/>
            <person name="Nusbaum C."/>
            <person name="Abebe A."/>
            <person name="Abouelleil A."/>
            <person name="Adekoya E."/>
            <person name="Ait-zahra M."/>
            <person name="Allen N."/>
            <person name="Allen T."/>
            <person name="An P."/>
            <person name="Anderson M."/>
            <person name="Anderson S."/>
            <person name="Arachchi H."/>
            <person name="Armbruster J."/>
            <person name="Bachantsang P."/>
            <person name="Baldwin J."/>
            <person name="Barry A."/>
            <person name="Bayul T."/>
            <person name="Blitshsteyn B."/>
            <person name="Bloom T."/>
            <person name="Blye J."/>
            <person name="Boguslavskiy L."/>
            <person name="Borowsky M."/>
            <person name="Boukhgalter B."/>
            <person name="Brunache A."/>
            <person name="Butler J."/>
            <person name="Calixte N."/>
            <person name="Calvo S."/>
            <person name="Camarata J."/>
            <person name="Campo K."/>
            <person name="Chang J."/>
            <person name="Cheshatsang Y."/>
            <person name="Citroen M."/>
            <person name="Collymore A."/>
            <person name="Considine T."/>
            <person name="Cook A."/>
            <person name="Cooke P."/>
            <person name="Corum B."/>
            <person name="Cuomo C."/>
            <person name="David R."/>
            <person name="Dawoe T."/>
            <person name="Degray S."/>
            <person name="Dodge S."/>
            <person name="Dooley K."/>
            <person name="Dorje P."/>
            <person name="Dorjee K."/>
            <person name="Dorris L."/>
            <person name="Duffey N."/>
            <person name="Dupes A."/>
            <person name="Elkins T."/>
            <person name="Engels R."/>
            <person name="Erickson J."/>
            <person name="Farina A."/>
            <person name="Faro S."/>
            <person name="Ferreira P."/>
            <person name="Fischer H."/>
            <person name="Fitzgerald M."/>
            <person name="Foley K."/>
            <person name="Gage D."/>
            <person name="Galagan J."/>
            <person name="Gearin G."/>
            <person name="Gnerre S."/>
            <person name="Gnirke A."/>
            <person name="Goyette A."/>
            <person name="Graham J."/>
            <person name="Grandbois E."/>
            <person name="Gyaltsen K."/>
            <person name="Hafez N."/>
            <person name="Hagopian D."/>
            <person name="Hagos B."/>
            <person name="Hall J."/>
            <person name="Hatcher B."/>
            <person name="Heller A."/>
            <person name="Higgins H."/>
            <person name="Honan T."/>
            <person name="Horn A."/>
            <person name="Houde N."/>
            <person name="Hughes L."/>
            <person name="Hulme W."/>
            <person name="Husby E."/>
            <person name="Iliev I."/>
            <person name="Jaffe D."/>
            <person name="Jones C."/>
            <person name="Kamal M."/>
            <person name="Kamat A."/>
            <person name="Kamvysselis M."/>
            <person name="Karlsson E."/>
            <person name="Kells C."/>
            <person name="Kieu A."/>
            <person name="Kisner P."/>
            <person name="Kodira C."/>
            <person name="Kulbokas E."/>
            <person name="Labutti K."/>
            <person name="Lama D."/>
            <person name="Landers T."/>
            <person name="Leger J."/>
            <person name="Levine S."/>
            <person name="Lewis D."/>
            <person name="Lewis T."/>
            <person name="Lindblad-toh K."/>
            <person name="Liu X."/>
            <person name="Lokyitsang T."/>
            <person name="Lokyitsang Y."/>
            <person name="Lucien O."/>
            <person name="Lui A."/>
            <person name="Ma L.J."/>
            <person name="Mabbitt R."/>
            <person name="Macdonald J."/>
            <person name="Maclean C."/>
            <person name="Major J."/>
            <person name="Manning J."/>
            <person name="Marabella R."/>
            <person name="Maru K."/>
            <person name="Matthews C."/>
            <person name="Mauceli E."/>
            <person name="Mccarthy M."/>
            <person name="Mcdonough S."/>
            <person name="Mcghee T."/>
            <person name="Meldrim J."/>
            <person name="Meneus L."/>
            <person name="Mesirov J."/>
            <person name="Mihalev A."/>
            <person name="Mihova T."/>
            <person name="Mikkelsen T."/>
            <person name="Mlenga V."/>
            <person name="Moru K."/>
            <person name="Mozes J."/>
            <person name="Mulrain L."/>
            <person name="Munson G."/>
            <person name="Naylor J."/>
            <person name="Newes C."/>
            <person name="Nguyen C."/>
            <person name="Nguyen N."/>
            <person name="Nguyen T."/>
            <person name="Nicol R."/>
            <person name="Nielsen C."/>
            <person name="Nizzari M."/>
            <person name="Norbu C."/>
            <person name="Norbu N."/>
            <person name="O'donnell P."/>
            <person name="Okoawo O."/>
            <person name="O'leary S."/>
            <person name="Omotosho B."/>
            <person name="O'neill K."/>
            <person name="Osman S."/>
            <person name="Parker S."/>
            <person name="Perrin D."/>
            <person name="Phunkhang P."/>
            <person name="Piqani B."/>
            <person name="Purcell S."/>
            <person name="Rachupka T."/>
            <person name="Ramasamy U."/>
            <person name="Rameau R."/>
            <person name="Ray V."/>
            <person name="Raymond C."/>
            <person name="Retta R."/>
            <person name="Richardson S."/>
            <person name="Rise C."/>
            <person name="Rodriguez J."/>
            <person name="Rogers J."/>
            <person name="Rogov P."/>
            <person name="Rutman M."/>
            <person name="Schupbach R."/>
            <person name="Seaman C."/>
            <person name="Settipalli S."/>
            <person name="Sharpe T."/>
            <person name="Sheridan J."/>
            <person name="Sherpa N."/>
            <person name="Shi J."/>
            <person name="Smirnov S."/>
            <person name="Smith C."/>
            <person name="Sougnez C."/>
            <person name="Spencer B."/>
            <person name="Stalker J."/>
            <person name="Stange-thomann N."/>
            <person name="Stavropoulos S."/>
            <person name="Stetson K."/>
            <person name="Stone C."/>
            <person name="Stone S."/>
            <person name="Stubbs M."/>
            <person name="Talamas J."/>
            <person name="Tchuinga P."/>
            <person name="Tenzing P."/>
            <person name="Tesfaye S."/>
            <person name="Theodore J."/>
            <person name="Thoulutsang Y."/>
            <person name="Topham K."/>
            <person name="Towey S."/>
            <person name="Tsamla T."/>
            <person name="Tsomo N."/>
            <person name="Vallee D."/>
            <person name="Vassiliev H."/>
            <person name="Venkataraman V."/>
            <person name="Vinson J."/>
            <person name="Vo A."/>
            <person name="Wade C."/>
            <person name="Wang S."/>
            <person name="Wangchuk T."/>
            <person name="Wangdi T."/>
            <person name="Whittaker C."/>
            <person name="Wilkinson J."/>
            <person name="Wu Y."/>
            <person name="Wyman D."/>
            <person name="Yadav S."/>
            <person name="Yang S."/>
            <person name="Yang X."/>
            <person name="Yeager S."/>
            <person name="Yee E."/>
            <person name="Young G."/>
            <person name="Zainoun J."/>
            <person name="Zembeck L."/>
            <person name="Zimmer A."/>
            <person name="Zody M."/>
            <person name="Lander E."/>
        </authorList>
    </citation>
    <scope>NUCLEOTIDE SEQUENCE [LARGE SCALE GENOMIC DNA]</scope>
</reference>